<reference evidence="7 8" key="1">
    <citation type="journal article" date="2020" name="Mol. Plant">
        <title>The Chromosome-Based Rubber Tree Genome Provides New Insights into Spurge Genome Evolution and Rubber Biosynthesis.</title>
        <authorList>
            <person name="Liu J."/>
            <person name="Shi C."/>
            <person name="Shi C.C."/>
            <person name="Li W."/>
            <person name="Zhang Q.J."/>
            <person name="Zhang Y."/>
            <person name="Li K."/>
            <person name="Lu H.F."/>
            <person name="Shi C."/>
            <person name="Zhu S.T."/>
            <person name="Xiao Z.Y."/>
            <person name="Nan H."/>
            <person name="Yue Y."/>
            <person name="Zhu X.G."/>
            <person name="Wu Y."/>
            <person name="Hong X.N."/>
            <person name="Fan G.Y."/>
            <person name="Tong Y."/>
            <person name="Zhang D."/>
            <person name="Mao C.L."/>
            <person name="Liu Y.L."/>
            <person name="Hao S.J."/>
            <person name="Liu W.Q."/>
            <person name="Lv M.Q."/>
            <person name="Zhang H.B."/>
            <person name="Liu Y."/>
            <person name="Hu-Tang G.R."/>
            <person name="Wang J.P."/>
            <person name="Wang J.H."/>
            <person name="Sun Y.H."/>
            <person name="Ni S.B."/>
            <person name="Chen W.B."/>
            <person name="Zhang X.C."/>
            <person name="Jiao Y.N."/>
            <person name="Eichler E.E."/>
            <person name="Li G.H."/>
            <person name="Liu X."/>
            <person name="Gao L.Z."/>
        </authorList>
    </citation>
    <scope>NUCLEOTIDE SEQUENCE [LARGE SCALE GENOMIC DNA]</scope>
    <source>
        <strain evidence="8">cv. GT1</strain>
        <tissue evidence="7">Leaf</tissue>
    </source>
</reference>
<dbReference type="GO" id="GO:0008855">
    <property type="term" value="F:exodeoxyribonuclease VII activity"/>
    <property type="evidence" value="ECO:0007669"/>
    <property type="project" value="InterPro"/>
</dbReference>
<sequence length="397" mass="44141">MPLRSCSTEMIPEFTVTEVTDLVRRVMHDTFYCIKIRGEITGLSKPSSGHVYLSLKDDDSVISAVCWNGTRLDAQFENGLEVICTGHLSTYQSRYQLVIEGMVLAGQGKLAAMLEERRKKLEKEGLFDQARKKPLPLLPLKIGVITSPTGAVIRDILNRVKHRFPSHIVVWPVQVQGSQASTMIVQAILGFNSLEEPPDVIIVARGGGSMEDLWPFNDEELARTTAASKIPIVSAIGHETDFTIIDYAADVRAPTPTAAVEIVLPERQQLVSDITHKLSKIRNAVGNVLGAKEHRLLQLYGVLTETRHKISEVGRSALVHQERIEFLFKVSLLKKQQYLDNLIGRISRYNKEHILSVGYAVIYDDTGQHVSSADAVASNDTIVIEWKDGKRRAAILT</sequence>
<dbReference type="CDD" id="cd04489">
    <property type="entry name" value="ExoVII_LU_OBF"/>
    <property type="match status" value="1"/>
</dbReference>
<dbReference type="InterPro" id="IPR020579">
    <property type="entry name" value="Exonuc_VII_lsu_C"/>
</dbReference>
<keyword evidence="8" id="KW-1185">Reference proteome</keyword>
<accession>A0A6A6JZZ2</accession>
<evidence type="ECO:0000313" key="8">
    <source>
        <dbReference type="Proteomes" id="UP000467840"/>
    </source>
</evidence>
<proteinExistence type="inferred from homology"/>
<keyword evidence="3" id="KW-0378">Hydrolase</keyword>
<keyword evidence="4" id="KW-0269">Exonuclease</keyword>
<organism evidence="7 8">
    <name type="scientific">Hevea brasiliensis</name>
    <name type="common">Para rubber tree</name>
    <name type="synonym">Siphonia brasiliensis</name>
    <dbReference type="NCBI Taxonomy" id="3981"/>
    <lineage>
        <taxon>Eukaryota</taxon>
        <taxon>Viridiplantae</taxon>
        <taxon>Streptophyta</taxon>
        <taxon>Embryophyta</taxon>
        <taxon>Tracheophyta</taxon>
        <taxon>Spermatophyta</taxon>
        <taxon>Magnoliopsida</taxon>
        <taxon>eudicotyledons</taxon>
        <taxon>Gunneridae</taxon>
        <taxon>Pentapetalae</taxon>
        <taxon>rosids</taxon>
        <taxon>fabids</taxon>
        <taxon>Malpighiales</taxon>
        <taxon>Euphorbiaceae</taxon>
        <taxon>Crotonoideae</taxon>
        <taxon>Micrandreae</taxon>
        <taxon>Hevea</taxon>
    </lineage>
</organism>
<evidence type="ECO:0000256" key="1">
    <source>
        <dbReference type="ARBA" id="ARBA00022490"/>
    </source>
</evidence>
<evidence type="ECO:0000259" key="5">
    <source>
        <dbReference type="Pfam" id="PF02601"/>
    </source>
</evidence>
<dbReference type="InterPro" id="IPR025824">
    <property type="entry name" value="OB-fold_nuc-bd_dom"/>
</dbReference>
<dbReference type="HAMAP" id="MF_00378">
    <property type="entry name" value="Exonuc_7_L"/>
    <property type="match status" value="1"/>
</dbReference>
<keyword evidence="2" id="KW-0540">Nuclease</keyword>
<dbReference type="PANTHER" id="PTHR30008:SF0">
    <property type="entry name" value="EXODEOXYRIBONUCLEASE 7 LARGE SUBUNIT"/>
    <property type="match status" value="1"/>
</dbReference>
<dbReference type="GO" id="GO:0003676">
    <property type="term" value="F:nucleic acid binding"/>
    <property type="evidence" value="ECO:0007669"/>
    <property type="project" value="InterPro"/>
</dbReference>
<dbReference type="GO" id="GO:0006308">
    <property type="term" value="P:DNA catabolic process"/>
    <property type="evidence" value="ECO:0007669"/>
    <property type="project" value="InterPro"/>
</dbReference>
<feature type="domain" description="Exonuclease VII large subunit C-terminal" evidence="5">
    <location>
        <begin position="126"/>
        <end position="312"/>
    </location>
</feature>
<dbReference type="Pfam" id="PF02601">
    <property type="entry name" value="Exonuc_VII_L"/>
    <property type="match status" value="1"/>
</dbReference>
<dbReference type="NCBIfam" id="TIGR00237">
    <property type="entry name" value="xseA"/>
    <property type="match status" value="1"/>
</dbReference>
<feature type="domain" description="OB-fold nucleic acid binding" evidence="6">
    <location>
        <begin position="14"/>
        <end position="102"/>
    </location>
</feature>
<evidence type="ECO:0000313" key="7">
    <source>
        <dbReference type="EMBL" id="KAF2282140.1"/>
    </source>
</evidence>
<gene>
    <name evidence="7" type="ORF">GH714_042964</name>
</gene>
<evidence type="ECO:0000256" key="3">
    <source>
        <dbReference type="ARBA" id="ARBA00022801"/>
    </source>
</evidence>
<keyword evidence="1" id="KW-0963">Cytoplasm</keyword>
<dbReference type="Proteomes" id="UP000467840">
    <property type="component" value="Unassembled WGS sequence"/>
</dbReference>
<evidence type="ECO:0000259" key="6">
    <source>
        <dbReference type="Pfam" id="PF13742"/>
    </source>
</evidence>
<dbReference type="Pfam" id="PF13742">
    <property type="entry name" value="tRNA_anti_2"/>
    <property type="match status" value="1"/>
</dbReference>
<comment type="caution">
    <text evidence="7">The sequence shown here is derived from an EMBL/GenBank/DDBJ whole genome shotgun (WGS) entry which is preliminary data.</text>
</comment>
<name>A0A6A6JZZ2_HEVBR</name>
<dbReference type="GO" id="GO:0009318">
    <property type="term" value="C:exodeoxyribonuclease VII complex"/>
    <property type="evidence" value="ECO:0007669"/>
    <property type="project" value="InterPro"/>
</dbReference>
<dbReference type="InterPro" id="IPR003753">
    <property type="entry name" value="Exonuc_VII_L"/>
</dbReference>
<dbReference type="AlphaFoldDB" id="A0A6A6JZZ2"/>
<evidence type="ECO:0000256" key="4">
    <source>
        <dbReference type="ARBA" id="ARBA00022839"/>
    </source>
</evidence>
<protein>
    <submittedName>
        <fullName evidence="7">Uncharacterized protein</fullName>
    </submittedName>
</protein>
<evidence type="ECO:0000256" key="2">
    <source>
        <dbReference type="ARBA" id="ARBA00022722"/>
    </source>
</evidence>
<dbReference type="PANTHER" id="PTHR30008">
    <property type="entry name" value="EXODEOXYRIBONUCLEASE 7 LARGE SUBUNIT"/>
    <property type="match status" value="1"/>
</dbReference>
<dbReference type="EMBL" id="JAAGAX010000511">
    <property type="protein sequence ID" value="KAF2282140.1"/>
    <property type="molecule type" value="Genomic_DNA"/>
</dbReference>